<evidence type="ECO:0000313" key="1">
    <source>
        <dbReference type="EMBL" id="KAK3399794.1"/>
    </source>
</evidence>
<protein>
    <submittedName>
        <fullName evidence="1">Uncharacterized protein</fullName>
    </submittedName>
</protein>
<reference evidence="1" key="1">
    <citation type="journal article" date="2023" name="Mol. Phylogenet. Evol.">
        <title>Genome-scale phylogeny and comparative genomics of the fungal order Sordariales.</title>
        <authorList>
            <person name="Hensen N."/>
            <person name="Bonometti L."/>
            <person name="Westerberg I."/>
            <person name="Brannstrom I.O."/>
            <person name="Guillou S."/>
            <person name="Cros-Aarteil S."/>
            <person name="Calhoun S."/>
            <person name="Haridas S."/>
            <person name="Kuo A."/>
            <person name="Mondo S."/>
            <person name="Pangilinan J."/>
            <person name="Riley R."/>
            <person name="LaButti K."/>
            <person name="Andreopoulos B."/>
            <person name="Lipzen A."/>
            <person name="Chen C."/>
            <person name="Yan M."/>
            <person name="Daum C."/>
            <person name="Ng V."/>
            <person name="Clum A."/>
            <person name="Steindorff A."/>
            <person name="Ohm R.A."/>
            <person name="Martin F."/>
            <person name="Silar P."/>
            <person name="Natvig D.O."/>
            <person name="Lalanne C."/>
            <person name="Gautier V."/>
            <person name="Ament-Velasquez S.L."/>
            <person name="Kruys A."/>
            <person name="Hutchinson M.I."/>
            <person name="Powell A.J."/>
            <person name="Barry K."/>
            <person name="Miller A.N."/>
            <person name="Grigoriev I.V."/>
            <person name="Debuchy R."/>
            <person name="Gladieux P."/>
            <person name="Hiltunen Thoren M."/>
            <person name="Johannesson H."/>
        </authorList>
    </citation>
    <scope>NUCLEOTIDE SEQUENCE</scope>
    <source>
        <strain evidence="1">FGSC 1904</strain>
    </source>
</reference>
<dbReference type="AlphaFoldDB" id="A0AAE0PH74"/>
<gene>
    <name evidence="1" type="ORF">B0T20DRAFT_350032</name>
</gene>
<accession>A0AAE0PH74</accession>
<name>A0AAE0PH74_SORBR</name>
<sequence length="179" mass="20296">MRAKGGVSNSPLLRDLLNLVEVRLDDMKEVFVPLVSRITNTLMDVTWVEQKLTAMEVNGAGIFSRDDGMNGSSEGGSEADYTLSLFLVEFKSLLANLHALQKTFREHGILSYLSPFHSTVERLNSIEEMLLEEIELKTMTGKSSEVNEELLAKFQRVMKTWDTLGKMYEMDLKFANLRL</sequence>
<organism evidence="1 2">
    <name type="scientific">Sordaria brevicollis</name>
    <dbReference type="NCBI Taxonomy" id="83679"/>
    <lineage>
        <taxon>Eukaryota</taxon>
        <taxon>Fungi</taxon>
        <taxon>Dikarya</taxon>
        <taxon>Ascomycota</taxon>
        <taxon>Pezizomycotina</taxon>
        <taxon>Sordariomycetes</taxon>
        <taxon>Sordariomycetidae</taxon>
        <taxon>Sordariales</taxon>
        <taxon>Sordariaceae</taxon>
        <taxon>Sordaria</taxon>
    </lineage>
</organism>
<dbReference type="EMBL" id="JAUTDP010000004">
    <property type="protein sequence ID" value="KAK3399794.1"/>
    <property type="molecule type" value="Genomic_DNA"/>
</dbReference>
<evidence type="ECO:0000313" key="2">
    <source>
        <dbReference type="Proteomes" id="UP001281003"/>
    </source>
</evidence>
<reference evidence="1" key="2">
    <citation type="submission" date="2023-07" db="EMBL/GenBank/DDBJ databases">
        <authorList>
            <consortium name="Lawrence Berkeley National Laboratory"/>
            <person name="Haridas S."/>
            <person name="Hensen N."/>
            <person name="Bonometti L."/>
            <person name="Westerberg I."/>
            <person name="Brannstrom I.O."/>
            <person name="Guillou S."/>
            <person name="Cros-Aarteil S."/>
            <person name="Calhoun S."/>
            <person name="Kuo A."/>
            <person name="Mondo S."/>
            <person name="Pangilinan J."/>
            <person name="Riley R."/>
            <person name="LaButti K."/>
            <person name="Andreopoulos B."/>
            <person name="Lipzen A."/>
            <person name="Chen C."/>
            <person name="Yanf M."/>
            <person name="Daum C."/>
            <person name="Ng V."/>
            <person name="Clum A."/>
            <person name="Steindorff A."/>
            <person name="Ohm R."/>
            <person name="Martin F."/>
            <person name="Silar P."/>
            <person name="Natvig D."/>
            <person name="Lalanne C."/>
            <person name="Gautier V."/>
            <person name="Ament-velasquez S.L."/>
            <person name="Kruys A."/>
            <person name="Hutchinson M.I."/>
            <person name="Powell A.J."/>
            <person name="Barry K."/>
            <person name="Miller A.N."/>
            <person name="Grigoriev I.V."/>
            <person name="Debuchy R."/>
            <person name="Gladieux P."/>
            <person name="Thoren M.H."/>
            <person name="Johannesson H."/>
        </authorList>
    </citation>
    <scope>NUCLEOTIDE SEQUENCE</scope>
    <source>
        <strain evidence="1">FGSC 1904</strain>
    </source>
</reference>
<proteinExistence type="predicted"/>
<dbReference type="Proteomes" id="UP001281003">
    <property type="component" value="Unassembled WGS sequence"/>
</dbReference>
<keyword evidence="2" id="KW-1185">Reference proteome</keyword>
<comment type="caution">
    <text evidence="1">The sequence shown here is derived from an EMBL/GenBank/DDBJ whole genome shotgun (WGS) entry which is preliminary data.</text>
</comment>